<feature type="signal peptide" evidence="2">
    <location>
        <begin position="1"/>
        <end position="20"/>
    </location>
</feature>
<dbReference type="RefSeq" id="WP_192031123.1">
    <property type="nucleotide sequence ID" value="NZ_JACYTR010000061.1"/>
</dbReference>
<protein>
    <submittedName>
        <fullName evidence="3">Uncharacterized protein</fullName>
    </submittedName>
</protein>
<reference evidence="3 4" key="1">
    <citation type="submission" date="2020-09" db="EMBL/GenBank/DDBJ databases">
        <title>Pseudoxanthomonas sp. CAU 1598 isolated from sand of Yaerae Beach.</title>
        <authorList>
            <person name="Kim W."/>
        </authorList>
    </citation>
    <scope>NUCLEOTIDE SEQUENCE [LARGE SCALE GENOMIC DNA]</scope>
    <source>
        <strain evidence="3 4">CAU 1598</strain>
    </source>
</reference>
<evidence type="ECO:0000256" key="1">
    <source>
        <dbReference type="SAM" id="MobiDB-lite"/>
    </source>
</evidence>
<dbReference type="AlphaFoldDB" id="A0AAW3ZNM1"/>
<feature type="chain" id="PRO_5043655102" evidence="2">
    <location>
        <begin position="21"/>
        <end position="199"/>
    </location>
</feature>
<organism evidence="3 4">
    <name type="scientific">Pseudomarimonas arenosa</name>
    <dbReference type="NCBI Taxonomy" id="2774145"/>
    <lineage>
        <taxon>Bacteria</taxon>
        <taxon>Pseudomonadati</taxon>
        <taxon>Pseudomonadota</taxon>
        <taxon>Gammaproteobacteria</taxon>
        <taxon>Lysobacterales</taxon>
        <taxon>Lysobacteraceae</taxon>
        <taxon>Pseudomarimonas</taxon>
    </lineage>
</organism>
<dbReference type="Proteomes" id="UP000613768">
    <property type="component" value="Unassembled WGS sequence"/>
</dbReference>
<comment type="caution">
    <text evidence="3">The sequence shown here is derived from an EMBL/GenBank/DDBJ whole genome shotgun (WGS) entry which is preliminary data.</text>
</comment>
<feature type="compositionally biased region" description="Basic and acidic residues" evidence="1">
    <location>
        <begin position="41"/>
        <end position="68"/>
    </location>
</feature>
<dbReference type="EMBL" id="JACYTR010000061">
    <property type="protein sequence ID" value="MBD8527701.1"/>
    <property type="molecule type" value="Genomic_DNA"/>
</dbReference>
<proteinExistence type="predicted"/>
<keyword evidence="4" id="KW-1185">Reference proteome</keyword>
<sequence>MYFRPLAFVLSALALSTVQAQSHRNADQADHAAAQQLSAERTAEHLDARRPSRAKADKTPIQKDRPDPCRPPTLQSTCHVSEWEGLFASKSGGAGPVCIKAMCVPNQDPPEPILIDCSYSYGIHNCEVWPQGEGLTYLFTAPYFGVAETSPTPYSVRSFECSPVGGGGFVTVTVTSPTGVSASDSIDLPCPRVGVLDPR</sequence>
<evidence type="ECO:0000256" key="2">
    <source>
        <dbReference type="SAM" id="SignalP"/>
    </source>
</evidence>
<accession>A0AAW3ZNM1</accession>
<keyword evidence="2" id="KW-0732">Signal</keyword>
<feature type="region of interest" description="Disordered" evidence="1">
    <location>
        <begin position="41"/>
        <end position="73"/>
    </location>
</feature>
<evidence type="ECO:0000313" key="3">
    <source>
        <dbReference type="EMBL" id="MBD8527701.1"/>
    </source>
</evidence>
<name>A0AAW3ZNM1_9GAMM</name>
<evidence type="ECO:0000313" key="4">
    <source>
        <dbReference type="Proteomes" id="UP000613768"/>
    </source>
</evidence>
<gene>
    <name evidence="3" type="ORF">IFO71_18295</name>
</gene>